<sequence length="1002" mass="114062">MKNIETSNGQENLISVIVACYNVSEYLRDCLDSLQTQTFQNIEVLMIDDCSDDDTPSIIDDYAKRNANFIAIHNEENLGLSASRNKGIRLASGNWIAFVDGDDIVPVNAYAAMILSAINSGSEMITGFVRRFDKTRDKPSYLHKKGIIDEYKNITIEEHPELLYDTTSWNKLYSTSVIRENHITFPVNQTYEDVSFTIKSFLKSSGIDVITTTVYRWRWRDNTNASITQIKNEMPKYLDRLKSLEQVRSTLMDNNLWHGKLKNQLLFKLLDIDIPLFMDDIADADDTFIYAFQEATIKFFREWDLLDTPLIKLLSAKKQYQYFALINGNFDFLKQLSYGYTLNGKAASIERKNRNIPTFHTPASLKVGITKVKYLNDQLNFAGSLQIGKKSPQHFPFKQEIVNVYLENITTGKKVKINTFTRPFTIFNFHLKRMTPPASKFSFSVNPVKYVEKLGLGTYKIKIDYKKSKSSKLLSVYLGQPKKGSGSVSTFTNPTGDISFVYGHNTNWETTIKAVPTSDLAIGSTKLPTTVTDVKLTNSGGLIISGSSSEINLTAKIQDTLLPCSFDNNGNFKLEIGSTFFKNYFNQSCKVNFINTQTGLTILPSFKITEQLLNNSTLSVALSINPAKGLWVRPDVSIAPVNNVQFIKNSNAVSLQFEVIPSISTEKLNATGKIELLSSDLINRYLNGGTTAILGDKIVGTIPLGNPTQLNVLSGKYHIYLNLLDSKNISYRFKLANINPEQLPVQNHSINKRTNSTVLLDKFGFLKLNINQTRSWIDRTKIRRGLTYSVLYPLMRLLPLKKDTVLFESLWGQSYNDSPRAMYKYLSKQHPNMKFVWVLKNEQTPVEGPAIRVRQMSFKYWYYMARAKYLVQNTNFPNQYSKRAGQIEVETLHGTFMKVMGFDEPHFKNASNRVQKNFAKRIGRWDLMSVPSDFMLKHGSTAFDYPEKKILKTGFPRTDELITNNNTDYLASIKKKLNLPDNKKLFCTLPHLGQQTKFLILN</sequence>
<dbReference type="InterPro" id="IPR043149">
    <property type="entry name" value="TagF_N"/>
</dbReference>
<dbReference type="CDD" id="cd00761">
    <property type="entry name" value="Glyco_tranf_GTA_type"/>
    <property type="match status" value="1"/>
</dbReference>
<gene>
    <name evidence="4" type="primary">wapR</name>
    <name evidence="4" type="ORF">S100892_00427</name>
</gene>
<evidence type="ECO:0000256" key="2">
    <source>
        <dbReference type="ARBA" id="ARBA00022679"/>
    </source>
</evidence>
<protein>
    <submittedName>
        <fullName evidence="4">Poly-beta-1,6-N-acetyl-D-glucosamine synthase</fullName>
        <ecNumber evidence="4">2.4.1.-</ecNumber>
    </submittedName>
</protein>
<evidence type="ECO:0000313" key="4">
    <source>
        <dbReference type="EMBL" id="ARW19032.1"/>
    </source>
</evidence>
<dbReference type="GO" id="GO:0047355">
    <property type="term" value="F:CDP-glycerol glycerophosphotransferase activity"/>
    <property type="evidence" value="ECO:0007669"/>
    <property type="project" value="InterPro"/>
</dbReference>
<dbReference type="EMBL" id="CP021474">
    <property type="protein sequence ID" value="ARW19032.1"/>
    <property type="molecule type" value="Genomic_DNA"/>
</dbReference>
<dbReference type="GO" id="GO:0016020">
    <property type="term" value="C:membrane"/>
    <property type="evidence" value="ECO:0007669"/>
    <property type="project" value="InterPro"/>
</dbReference>
<evidence type="ECO:0000313" key="5">
    <source>
        <dbReference type="Proteomes" id="UP000196118"/>
    </source>
</evidence>
<evidence type="ECO:0000259" key="3">
    <source>
        <dbReference type="Pfam" id="PF00535"/>
    </source>
</evidence>
<keyword evidence="2 4" id="KW-0808">Transferase</keyword>
<dbReference type="InterPro" id="IPR007554">
    <property type="entry name" value="Glycerophosphate_synth"/>
</dbReference>
<keyword evidence="1 4" id="KW-0328">Glycosyltransferase</keyword>
<name>A0A1Y0VLE1_PEDPE</name>
<dbReference type="EC" id="2.4.1.-" evidence="4"/>
<dbReference type="Pfam" id="PF04464">
    <property type="entry name" value="Glyphos_transf"/>
    <property type="match status" value="1"/>
</dbReference>
<feature type="domain" description="Glycosyltransferase 2-like" evidence="3">
    <location>
        <begin position="15"/>
        <end position="144"/>
    </location>
</feature>
<proteinExistence type="predicted"/>
<dbReference type="PANTHER" id="PTHR22916">
    <property type="entry name" value="GLYCOSYLTRANSFERASE"/>
    <property type="match status" value="1"/>
</dbReference>
<dbReference type="PANTHER" id="PTHR22916:SF51">
    <property type="entry name" value="GLYCOSYLTRANSFERASE EPSH-RELATED"/>
    <property type="match status" value="1"/>
</dbReference>
<organism evidence="4 5">
    <name type="scientific">Pediococcus pentosaceus</name>
    <dbReference type="NCBI Taxonomy" id="1255"/>
    <lineage>
        <taxon>Bacteria</taxon>
        <taxon>Bacillati</taxon>
        <taxon>Bacillota</taxon>
        <taxon>Bacilli</taxon>
        <taxon>Lactobacillales</taxon>
        <taxon>Lactobacillaceae</taxon>
        <taxon>Pediococcus</taxon>
    </lineage>
</organism>
<dbReference type="SUPFAM" id="SSF53448">
    <property type="entry name" value="Nucleotide-diphospho-sugar transferases"/>
    <property type="match status" value="1"/>
</dbReference>
<dbReference type="InterPro" id="IPR029044">
    <property type="entry name" value="Nucleotide-diphossugar_trans"/>
</dbReference>
<reference evidence="4 5" key="1">
    <citation type="submission" date="2017-05" db="EMBL/GenBank/DDBJ databases">
        <title>Genome sequence of Pediococcus pentosaceus strain SRCM100892.</title>
        <authorList>
            <person name="Cho S.H."/>
        </authorList>
    </citation>
    <scope>NUCLEOTIDE SEQUENCE [LARGE SCALE GENOMIC DNA]</scope>
    <source>
        <strain evidence="4 5">SRCM100892</strain>
    </source>
</reference>
<accession>A0A1Y0VLE1</accession>
<dbReference type="Gene3D" id="3.40.50.11820">
    <property type="match status" value="1"/>
</dbReference>
<dbReference type="Pfam" id="PF00535">
    <property type="entry name" value="Glycos_transf_2"/>
    <property type="match status" value="1"/>
</dbReference>
<evidence type="ECO:0000256" key="1">
    <source>
        <dbReference type="ARBA" id="ARBA00022676"/>
    </source>
</evidence>
<dbReference type="Gene3D" id="3.90.550.10">
    <property type="entry name" value="Spore Coat Polysaccharide Biosynthesis Protein SpsA, Chain A"/>
    <property type="match status" value="1"/>
</dbReference>
<dbReference type="InterPro" id="IPR001173">
    <property type="entry name" value="Glyco_trans_2-like"/>
</dbReference>
<dbReference type="Proteomes" id="UP000196118">
    <property type="component" value="Chromosome"/>
</dbReference>
<dbReference type="AlphaFoldDB" id="A0A1Y0VLE1"/>
<dbReference type="GO" id="GO:0016757">
    <property type="term" value="F:glycosyltransferase activity"/>
    <property type="evidence" value="ECO:0007669"/>
    <property type="project" value="UniProtKB-KW"/>
</dbReference>